<feature type="compositionally biased region" description="Polar residues" evidence="5">
    <location>
        <begin position="460"/>
        <end position="469"/>
    </location>
</feature>
<feature type="compositionally biased region" description="Low complexity" evidence="5">
    <location>
        <begin position="888"/>
        <end position="902"/>
    </location>
</feature>
<dbReference type="GO" id="GO:0008061">
    <property type="term" value="F:chitin binding"/>
    <property type="evidence" value="ECO:0007669"/>
    <property type="project" value="UniProtKB-KW"/>
</dbReference>
<feature type="region of interest" description="Disordered" evidence="5">
    <location>
        <begin position="1221"/>
        <end position="1279"/>
    </location>
</feature>
<dbReference type="InterPro" id="IPR051940">
    <property type="entry name" value="Chitin_bind-dev_reg"/>
</dbReference>
<dbReference type="InterPro" id="IPR015500">
    <property type="entry name" value="Peptidase_S8_subtilisin-rel"/>
</dbReference>
<feature type="compositionally biased region" description="Polar residues" evidence="5">
    <location>
        <begin position="243"/>
        <end position="260"/>
    </location>
</feature>
<feature type="compositionally biased region" description="Low complexity" evidence="5">
    <location>
        <begin position="106"/>
        <end position="212"/>
    </location>
</feature>
<organism evidence="7 8">
    <name type="scientific">Zasmidium cellare ATCC 36951</name>
    <dbReference type="NCBI Taxonomy" id="1080233"/>
    <lineage>
        <taxon>Eukaryota</taxon>
        <taxon>Fungi</taxon>
        <taxon>Dikarya</taxon>
        <taxon>Ascomycota</taxon>
        <taxon>Pezizomycotina</taxon>
        <taxon>Dothideomycetes</taxon>
        <taxon>Dothideomycetidae</taxon>
        <taxon>Mycosphaerellales</taxon>
        <taxon>Mycosphaerellaceae</taxon>
        <taxon>Zasmidium</taxon>
    </lineage>
</organism>
<keyword evidence="3" id="KW-1015">Disulfide bond</keyword>
<feature type="chain" id="PRO_5025408795" description="Peptidase S8/S53 domain-containing protein" evidence="6">
    <location>
        <begin position="23"/>
        <end position="1447"/>
    </location>
</feature>
<dbReference type="EMBL" id="ML993632">
    <property type="protein sequence ID" value="KAF2159857.1"/>
    <property type="molecule type" value="Genomic_DNA"/>
</dbReference>
<feature type="active site" description="Charge relay system" evidence="4">
    <location>
        <position position="860"/>
    </location>
</feature>
<keyword evidence="1" id="KW-0147">Chitin-binding</keyword>
<dbReference type="PANTHER" id="PTHR23301:SF0">
    <property type="entry name" value="CHITIN-BINDING TYPE-2 DOMAIN-CONTAINING PROTEIN-RELATED"/>
    <property type="match status" value="1"/>
</dbReference>
<name>A0A6A6BYI0_ZASCE</name>
<dbReference type="InterPro" id="IPR023827">
    <property type="entry name" value="Peptidase_S8_Asp-AS"/>
</dbReference>
<evidence type="ECO:0000256" key="3">
    <source>
        <dbReference type="ARBA" id="ARBA00023157"/>
    </source>
</evidence>
<feature type="compositionally biased region" description="Low complexity" evidence="5">
    <location>
        <begin position="433"/>
        <end position="459"/>
    </location>
</feature>
<keyword evidence="8" id="KW-1185">Reference proteome</keyword>
<dbReference type="Proteomes" id="UP000799537">
    <property type="component" value="Unassembled WGS sequence"/>
</dbReference>
<gene>
    <name evidence="7" type="ORF">M409DRAFT_60451</name>
</gene>
<dbReference type="PROSITE" id="PS00136">
    <property type="entry name" value="SUBTILASE_ASP"/>
    <property type="match status" value="1"/>
</dbReference>
<evidence type="ECO:0008006" key="9">
    <source>
        <dbReference type="Google" id="ProtNLM"/>
    </source>
</evidence>
<dbReference type="RefSeq" id="XP_033660746.1">
    <property type="nucleotide sequence ID" value="XM_033814488.1"/>
</dbReference>
<dbReference type="GO" id="GO:0004252">
    <property type="term" value="F:serine-type endopeptidase activity"/>
    <property type="evidence" value="ECO:0007669"/>
    <property type="project" value="UniProtKB-UniRule"/>
</dbReference>
<evidence type="ECO:0000256" key="1">
    <source>
        <dbReference type="ARBA" id="ARBA00022669"/>
    </source>
</evidence>
<feature type="compositionally biased region" description="Polar residues" evidence="5">
    <location>
        <begin position="213"/>
        <end position="230"/>
    </location>
</feature>
<sequence>MLLSTFAVLLSPALLWVTDVAASPAPKAAPLPQYGYPTDPCALKGYDQKCCTVLDGYGIESKHLCDGDENCCGQGCCPESWSCNKGKCERPESSTTLNVPPCYGCSSTTSSSTNEVTDTTYTFTGPSTTNGTTAPPPTSSESTASSSTTLSSTEESSGPSTGSSTTTVPSSPGETSSSSSTGSSGGSETQTSSTGTGSTPPSSSTSETLLPTNSDGQTIITRSGDTFTIPTGLSTPVVITSGSQTLTFTPSPSQSNDNPGSSTTSDVSTTSSTTNLPSTNSNGQTVVTSSGNTFTIPTGITAPTVITSGDQTFTFTPSSSSGDSSLPPQPPPSTNSNGQTIITSSGATFTIPTGISTPTTITSNDQTLTFIPSPSTTSSTEGTLSGTTFVNSNSQTVISNTDGVVTLPTGITTPLTTTAGDQTFTFIPSGFSSFPSSTSSPTSGTTDTTAPPPSVSATTNSDGETIISDTSGVFTIPTGISTPVTLTNSDGQITTFTPGPITSPPSSTTSSSSTAAGFIIPITTPVDQPQPTDDGTIIPCTLWFFNICLRWDDFNIFGWQIVLPPGIRPPGPPPPISIDPSASFRIEITGTLPDWPELTIGPDHLPTYTPTSSPTSCETQTAELCATRTSYGVSNSGGVTVTTTSQVLSTCATIAGCNAQDASTIETTTGGCTSATTATNIWLSCPGTASTSCSTTSTAVTSGCSVTPTTVTCGLLTPTGVIDDPACSAPTGTYVIYPENGADTSSVGAINTQLQTYVDDPSEIYTSNAEDLGVLFWRLDITETQANEMREFAGVASVNLFLPCDQQCDDPTSAIVYQNAVEQLQFVSWPESRGIDIGALNGRYYFDESNGEGIRVYIVDTGVNRNHPELTRASSRIRFLHVGRDLDLQPGDSQPQDDSQTDAAGTNPFGGAHGTTMLSLVAGDTVGVAKSADLIAVRMPRRAPLGGGFTAEDFLEGLEQVSRDLEDSSSTTRAVVLLAHHYLLERFIRREPGGAPVQPVTYDYQGWEGNLIRLLNNLISKGALIVTGSGNNGNQVIEGWPARLGKPSYPGYISSLLVAGALSTNGQEWWDRTNNELAEGLPNICAPGLDVKAADGNEAHWSTYDPVRSWSEDELDYKQSRGTSDAAAMTAGLGAYFLQLAELGQLFNDDLTPVDTSPDGLKTFMINSAWSRIARYSRGTGDDTGIVCPGIWNTANLAQNICPWNPNPPAALLARQEGDTCEIPLPSSSSSSSSTASSTTEPPSTTPPLPTLTGTTGISTPSGSSCSVTTTSEQCNGSGGQSVCIDITTCASWVASSTSRPPPSTTSTSSEPPATPTTPLEIGDWGCWDEADFEDHPDIDPDAQEDYIDQVFRTTVDLGLLLGPGDDDWHTEITSNIFTGQGYYYGVRWIEGCVTSVDEQNVQYPLGDDGVYCKEIWRRCYTQCTGNGGVGGWVNVGCLQYWFEPTY</sequence>
<evidence type="ECO:0000256" key="6">
    <source>
        <dbReference type="SAM" id="SignalP"/>
    </source>
</evidence>
<feature type="compositionally biased region" description="Low complexity" evidence="5">
    <location>
        <begin position="261"/>
        <end position="282"/>
    </location>
</feature>
<evidence type="ECO:0000313" key="8">
    <source>
        <dbReference type="Proteomes" id="UP000799537"/>
    </source>
</evidence>
<evidence type="ECO:0000256" key="2">
    <source>
        <dbReference type="ARBA" id="ARBA00022801"/>
    </source>
</evidence>
<feature type="compositionally biased region" description="Low complexity" evidence="5">
    <location>
        <begin position="310"/>
        <end position="326"/>
    </location>
</feature>
<keyword evidence="4" id="KW-0645">Protease</keyword>
<feature type="region of interest" description="Disordered" evidence="5">
    <location>
        <begin position="887"/>
        <end position="909"/>
    </location>
</feature>
<dbReference type="InterPro" id="IPR036852">
    <property type="entry name" value="Peptidase_S8/S53_dom_sf"/>
</dbReference>
<dbReference type="GeneID" id="54567760"/>
<proteinExistence type="inferred from homology"/>
<evidence type="ECO:0000256" key="4">
    <source>
        <dbReference type="PROSITE-ProRule" id="PRU01240"/>
    </source>
</evidence>
<dbReference type="GO" id="GO:0006508">
    <property type="term" value="P:proteolysis"/>
    <property type="evidence" value="ECO:0007669"/>
    <property type="project" value="UniProtKB-KW"/>
</dbReference>
<keyword evidence="4" id="KW-0720">Serine protease</keyword>
<feature type="compositionally biased region" description="Low complexity" evidence="5">
    <location>
        <begin position="1251"/>
        <end position="1272"/>
    </location>
</feature>
<keyword evidence="6" id="KW-0732">Signal</keyword>
<feature type="compositionally biased region" description="Low complexity" evidence="5">
    <location>
        <begin position="1224"/>
        <end position="1243"/>
    </location>
</feature>
<dbReference type="OrthoDB" id="3650499at2759"/>
<feature type="region of interest" description="Disordered" evidence="5">
    <location>
        <begin position="243"/>
        <end position="339"/>
    </location>
</feature>
<protein>
    <recommendedName>
        <fullName evidence="9">Peptidase S8/S53 domain-containing protein</fullName>
    </recommendedName>
</protein>
<feature type="region of interest" description="Disordered" evidence="5">
    <location>
        <begin position="433"/>
        <end position="469"/>
    </location>
</feature>
<feature type="region of interest" description="Disordered" evidence="5">
    <location>
        <begin position="106"/>
        <end position="230"/>
    </location>
</feature>
<feature type="signal peptide" evidence="6">
    <location>
        <begin position="1"/>
        <end position="22"/>
    </location>
</feature>
<feature type="region of interest" description="Disordered" evidence="5">
    <location>
        <begin position="1295"/>
        <end position="1325"/>
    </location>
</feature>
<evidence type="ECO:0000256" key="5">
    <source>
        <dbReference type="SAM" id="MobiDB-lite"/>
    </source>
</evidence>
<feature type="compositionally biased region" description="Polar residues" evidence="5">
    <location>
        <begin position="283"/>
        <end position="298"/>
    </location>
</feature>
<reference evidence="7" key="1">
    <citation type="journal article" date="2020" name="Stud. Mycol.">
        <title>101 Dothideomycetes genomes: a test case for predicting lifestyles and emergence of pathogens.</title>
        <authorList>
            <person name="Haridas S."/>
            <person name="Albert R."/>
            <person name="Binder M."/>
            <person name="Bloem J."/>
            <person name="Labutti K."/>
            <person name="Salamov A."/>
            <person name="Andreopoulos B."/>
            <person name="Baker S."/>
            <person name="Barry K."/>
            <person name="Bills G."/>
            <person name="Bluhm B."/>
            <person name="Cannon C."/>
            <person name="Castanera R."/>
            <person name="Culley D."/>
            <person name="Daum C."/>
            <person name="Ezra D."/>
            <person name="Gonzalez J."/>
            <person name="Henrissat B."/>
            <person name="Kuo A."/>
            <person name="Liang C."/>
            <person name="Lipzen A."/>
            <person name="Lutzoni F."/>
            <person name="Magnuson J."/>
            <person name="Mondo S."/>
            <person name="Nolan M."/>
            <person name="Ohm R."/>
            <person name="Pangilinan J."/>
            <person name="Park H.-J."/>
            <person name="Ramirez L."/>
            <person name="Alfaro M."/>
            <person name="Sun H."/>
            <person name="Tritt A."/>
            <person name="Yoshinaga Y."/>
            <person name="Zwiers L.-H."/>
            <person name="Turgeon B."/>
            <person name="Goodwin S."/>
            <person name="Spatafora J."/>
            <person name="Crous P."/>
            <person name="Grigoriev I."/>
        </authorList>
    </citation>
    <scope>NUCLEOTIDE SEQUENCE</scope>
    <source>
        <strain evidence="7">ATCC 36951</strain>
    </source>
</reference>
<dbReference type="Gene3D" id="3.40.50.200">
    <property type="entry name" value="Peptidase S8/S53 domain"/>
    <property type="match status" value="1"/>
</dbReference>
<accession>A0A6A6BYI0</accession>
<keyword evidence="2 4" id="KW-0378">Hydrolase</keyword>
<dbReference type="PROSITE" id="PS51892">
    <property type="entry name" value="SUBTILASE"/>
    <property type="match status" value="1"/>
</dbReference>
<dbReference type="PRINTS" id="PR00723">
    <property type="entry name" value="SUBTILISIN"/>
</dbReference>
<dbReference type="PANTHER" id="PTHR23301">
    <property type="entry name" value="CHITIN BINDING PERITROPHIN-A"/>
    <property type="match status" value="1"/>
</dbReference>
<feature type="active site" description="Charge relay system" evidence="4">
    <location>
        <position position="913"/>
    </location>
</feature>
<evidence type="ECO:0000313" key="7">
    <source>
        <dbReference type="EMBL" id="KAF2159857.1"/>
    </source>
</evidence>
<feature type="active site" description="Charge relay system" evidence="4">
    <location>
        <position position="1124"/>
    </location>
</feature>
<dbReference type="SUPFAM" id="SSF52743">
    <property type="entry name" value="Subtilisin-like"/>
    <property type="match status" value="1"/>
</dbReference>
<comment type="similarity">
    <text evidence="4">Belongs to the peptidase S8 family.</text>
</comment>